<dbReference type="InterPro" id="IPR051681">
    <property type="entry name" value="Ser/Thr_Kinases-Pseudokinases"/>
</dbReference>
<dbReference type="EMBL" id="CAJMWV010008603">
    <property type="protein sequence ID" value="CAE6536212.1"/>
    <property type="molecule type" value="Genomic_DNA"/>
</dbReference>
<dbReference type="InterPro" id="IPR000719">
    <property type="entry name" value="Prot_kinase_dom"/>
</dbReference>
<reference evidence="2" key="1">
    <citation type="submission" date="2021-01" db="EMBL/GenBank/DDBJ databases">
        <authorList>
            <person name="Kaushik A."/>
        </authorList>
    </citation>
    <scope>NUCLEOTIDE SEQUENCE</scope>
    <source>
        <strain evidence="2">AG3-1AP</strain>
    </source>
</reference>
<sequence>MSLSSAISVSNQCLVWSRGRGGTGQVKLQFPMEPHWYNEQPCTTFLSLQHRKEFSGFRHEFIVLEFINGSICRIERMGDPDAPLYSLSSKGTLAHDVAQYFLKEDIEDARLDTSEIVSQISFPYAVDLKDVLYICRAIHEAESTHNYTLRGFNCYFFATTIQTCLARRLAEWERIPAALLWPELDTISLNRLRPIWTQKSFTLLYLATRSQTQEWEIDQIHEEFVKVLRQLLLGPELKARIKHAMYSELWHTRLDSILPIFIEQAAEEAMALAFSTRLEAFVTTCHDEESRFRGEIVLSWLRMFTDGPGLYTQTALIDQSLILPKDFDDPWLKQLGYHPPRSLSKPDPRPHFTQLTLAQWWIILCVWANLRNTLWWLWLIILDILSIWGVELLTKSSPKPCVVIEKEIEEILSSWDPEVPSSTGDFSARLECLFKKCNEGTAFWEVTPWNDAAKVLKSSLQCCALFPKDKVPCDPTSRNEWRLGENKFIISFQDHILARIESHAKLVDSVLLGSATEIRTQLEHKMTEIWRLIRNQNDGDPQFARSVFDRLFRDQYLGMVSEWIEKGNLHEYLRKYPGVDRYQLCVQVASGLNYMHSLDCVHGNLKATNVLVSSDGVAKLSGYFLDFSGVTSSLVLSESSNWRWRSLRWMAPELLSEEPNKSKQSDVYALGMTMLEIFTGEVPYARYRNDCTCAVSMAVIRGILPTRPLDQLKDDEQGNMMWQLLLDCWSPNSSERPSSRQVLAKVGRSLSLRFSTN</sequence>
<dbReference type="Pfam" id="PF07714">
    <property type="entry name" value="PK_Tyr_Ser-Thr"/>
    <property type="match status" value="1"/>
</dbReference>
<dbReference type="PROSITE" id="PS50011">
    <property type="entry name" value="PROTEIN_KINASE_DOM"/>
    <property type="match status" value="1"/>
</dbReference>
<feature type="domain" description="Protein kinase" evidence="1">
    <location>
        <begin position="415"/>
        <end position="752"/>
    </location>
</feature>
<dbReference type="AlphaFoldDB" id="A0A8H3DLE6"/>
<dbReference type="Gene3D" id="1.10.510.10">
    <property type="entry name" value="Transferase(Phosphotransferase) domain 1"/>
    <property type="match status" value="1"/>
</dbReference>
<dbReference type="SUPFAM" id="SSF56112">
    <property type="entry name" value="Protein kinase-like (PK-like)"/>
    <property type="match status" value="1"/>
</dbReference>
<protein>
    <recommendedName>
        <fullName evidence="1">Protein kinase domain-containing protein</fullName>
    </recommendedName>
</protein>
<accession>A0A8H3DLE6</accession>
<proteinExistence type="predicted"/>
<name>A0A8H3DLE6_9AGAM</name>
<dbReference type="PANTHER" id="PTHR44329">
    <property type="entry name" value="SERINE/THREONINE-PROTEIN KINASE TNNI3K-RELATED"/>
    <property type="match status" value="1"/>
</dbReference>
<organism evidence="2 3">
    <name type="scientific">Rhizoctonia solani</name>
    <dbReference type="NCBI Taxonomy" id="456999"/>
    <lineage>
        <taxon>Eukaryota</taxon>
        <taxon>Fungi</taxon>
        <taxon>Dikarya</taxon>
        <taxon>Basidiomycota</taxon>
        <taxon>Agaricomycotina</taxon>
        <taxon>Agaricomycetes</taxon>
        <taxon>Cantharellales</taxon>
        <taxon>Ceratobasidiaceae</taxon>
        <taxon>Rhizoctonia</taxon>
    </lineage>
</organism>
<dbReference type="InterPro" id="IPR001245">
    <property type="entry name" value="Ser-Thr/Tyr_kinase_cat_dom"/>
</dbReference>
<evidence type="ECO:0000259" key="1">
    <source>
        <dbReference type="PROSITE" id="PS50011"/>
    </source>
</evidence>
<dbReference type="GO" id="GO:0004674">
    <property type="term" value="F:protein serine/threonine kinase activity"/>
    <property type="evidence" value="ECO:0007669"/>
    <property type="project" value="TreeGrafter"/>
</dbReference>
<dbReference type="InterPro" id="IPR011009">
    <property type="entry name" value="Kinase-like_dom_sf"/>
</dbReference>
<dbReference type="Proteomes" id="UP000663831">
    <property type="component" value="Unassembled WGS sequence"/>
</dbReference>
<gene>
    <name evidence="2" type="ORF">RDB_LOCUS165354</name>
</gene>
<evidence type="ECO:0000313" key="2">
    <source>
        <dbReference type="EMBL" id="CAE6536212.1"/>
    </source>
</evidence>
<comment type="caution">
    <text evidence="2">The sequence shown here is derived from an EMBL/GenBank/DDBJ whole genome shotgun (WGS) entry which is preliminary data.</text>
</comment>
<dbReference type="GO" id="GO:0005524">
    <property type="term" value="F:ATP binding"/>
    <property type="evidence" value="ECO:0007669"/>
    <property type="project" value="InterPro"/>
</dbReference>
<evidence type="ECO:0000313" key="3">
    <source>
        <dbReference type="Proteomes" id="UP000663831"/>
    </source>
</evidence>
<dbReference type="PANTHER" id="PTHR44329:SF214">
    <property type="entry name" value="PROTEIN KINASE DOMAIN-CONTAINING PROTEIN"/>
    <property type="match status" value="1"/>
</dbReference>